<feature type="compositionally biased region" description="Polar residues" evidence="8">
    <location>
        <begin position="872"/>
        <end position="888"/>
    </location>
</feature>
<dbReference type="GO" id="GO:0003918">
    <property type="term" value="F:DNA topoisomerase type II (double strand cut, ATP-hydrolyzing) activity"/>
    <property type="evidence" value="ECO:0007669"/>
    <property type="project" value="UniProtKB-EC"/>
</dbReference>
<comment type="catalytic activity">
    <reaction evidence="1 6">
        <text>ATP-dependent breakage, passage and rejoining of double-stranded DNA.</text>
        <dbReference type="EC" id="5.6.2.2"/>
    </reaction>
</comment>
<evidence type="ECO:0000256" key="5">
    <source>
        <dbReference type="ARBA" id="ARBA00023235"/>
    </source>
</evidence>
<sequence length="901" mass="101835">MNKDDDMDITPQGTDDEEMDMEMDNPVEEGPSTGKFDRLLGENSRKFKLSGMFKDWFLDYSSYVILQRAVPDIADGLKPVQRRILHAMYRIDDGSLTKVATLVGEAMKFHPHGDASIEGALVQLGQKNLLIDCQGNWGNILTGDSNAAPRYIEARLSKFAKEVVFNPKITEWMNSYDGRNQEPVVLPVKFPLLLAQGAEGIAVGLSSKILPHNFNELLDASVAILQGKEFELYPDFPTGGFADCSKYNGGRRGGYVKVRAKIEKIDKNTIAITEIPFGKTTHIVIDSILKAKDKGKIKIKKIDDLTAGSANIVIHLPNDVSPDKTIDALYAVTDCEISISPNACVIVDNKPQFLDVETILRFNTQHTMDLLGQELRIRLGELEDEWHYGSLEKIFFENQIYKVLEDKSFTSWEEQLGKVFTEMKKYQDTVAKEIVMSDIEKLVEKPVRKISKFDTKAMDEKLKALEDEMDEIRNHLEHLVDYTINYFRNLKKKYGKAFPRLTEIISFESIKVTRVVSNNAKLYANLTDGFAGISLKKEDNAEYICDCSDMSEIIVFHKDGKYMVTKVSDKAFLGKDIIHIAVFDRNDTRTIYNVIYRDGKSTTSYAKRFSVTSVTRDKEYDLTQGTPGSTILWFSANPNGEAETVKISFALRPKLKKSTEEYDFSTLLIKGRASRGNLVSRNLIRKITLKSKGASTIGGKDIWLDEDINRLNEDGRGLYLGQFNTGDHILAIFKDGTYYTTSFDLSNRYQGDLLRIEKLDTGKTFSAIYYDEAAKSLYIKRFSFEISDNMPQTFISSAKGSYLVDLSDDRHPQMLVTFGGKHAHREAEKVDVEEYIGKKGLQAKGKKVSQYETLKAEFIEPLQKPGDEDESQVSYMGNDQDQSENNAQDPDENSDDMSSLF</sequence>
<dbReference type="GO" id="GO:0009330">
    <property type="term" value="C:DNA topoisomerase type II (double strand cut, ATP-hydrolyzing) complex"/>
    <property type="evidence" value="ECO:0007669"/>
    <property type="project" value="TreeGrafter"/>
</dbReference>
<feature type="active site" description="O-(5'-phospho-DNA)-tyrosine intermediate" evidence="6">
    <location>
        <position position="151"/>
    </location>
</feature>
<dbReference type="InterPro" id="IPR050220">
    <property type="entry name" value="Type_II_DNA_Topoisomerases"/>
</dbReference>
<feature type="domain" description="Topo IIA-type catalytic" evidence="9">
    <location>
        <begin position="70"/>
        <end position="490"/>
    </location>
</feature>
<name>A0A9D9HL07_9BACT</name>
<dbReference type="PANTHER" id="PTHR43493">
    <property type="entry name" value="DNA GYRASE/TOPOISOMERASE SUBUNIT A"/>
    <property type="match status" value="1"/>
</dbReference>
<dbReference type="NCBIfam" id="NF007209">
    <property type="entry name" value="PRK09631.1"/>
    <property type="match status" value="1"/>
</dbReference>
<reference evidence="10" key="2">
    <citation type="journal article" date="2021" name="PeerJ">
        <title>Extensive microbial diversity within the chicken gut microbiome revealed by metagenomics and culture.</title>
        <authorList>
            <person name="Gilroy R."/>
            <person name="Ravi A."/>
            <person name="Getino M."/>
            <person name="Pursley I."/>
            <person name="Horton D.L."/>
            <person name="Alikhan N.F."/>
            <person name="Baker D."/>
            <person name="Gharbi K."/>
            <person name="Hall N."/>
            <person name="Watson M."/>
            <person name="Adriaenssens E.M."/>
            <person name="Foster-Nyarko E."/>
            <person name="Jarju S."/>
            <person name="Secka A."/>
            <person name="Antonio M."/>
            <person name="Oren A."/>
            <person name="Chaudhuri R.R."/>
            <person name="La Ragione R."/>
            <person name="Hildebrand F."/>
            <person name="Pallen M.J."/>
        </authorList>
    </citation>
    <scope>NUCLEOTIDE SEQUENCE</scope>
    <source>
        <strain evidence="10">B1-3475</strain>
    </source>
</reference>
<dbReference type="InterPro" id="IPR002205">
    <property type="entry name" value="Topo_IIA_dom_A"/>
</dbReference>
<accession>A0A9D9HL07</accession>
<feature type="region of interest" description="Disordered" evidence="8">
    <location>
        <begin position="1"/>
        <end position="36"/>
    </location>
</feature>
<evidence type="ECO:0000256" key="1">
    <source>
        <dbReference type="ARBA" id="ARBA00000185"/>
    </source>
</evidence>
<evidence type="ECO:0000256" key="7">
    <source>
        <dbReference type="SAM" id="Coils"/>
    </source>
</evidence>
<keyword evidence="5 6" id="KW-0413">Isomerase</keyword>
<dbReference type="InterPro" id="IPR013758">
    <property type="entry name" value="Topo_IIA_A/C_ab"/>
</dbReference>
<proteinExistence type="inferred from homology"/>
<protein>
    <submittedName>
        <fullName evidence="10">DNA gyrase/topoisomerase IV subunit A</fullName>
    </submittedName>
</protein>
<keyword evidence="7" id="KW-0175">Coiled coil</keyword>
<feature type="coiled-coil region" evidence="7">
    <location>
        <begin position="455"/>
        <end position="482"/>
    </location>
</feature>
<evidence type="ECO:0000256" key="4">
    <source>
        <dbReference type="ARBA" id="ARBA00023125"/>
    </source>
</evidence>
<evidence type="ECO:0000256" key="6">
    <source>
        <dbReference type="PROSITE-ProRule" id="PRU01384"/>
    </source>
</evidence>
<dbReference type="EMBL" id="JADIMK010000050">
    <property type="protein sequence ID" value="MBO8455751.1"/>
    <property type="molecule type" value="Genomic_DNA"/>
</dbReference>
<keyword evidence="3 6" id="KW-0799">Topoisomerase</keyword>
<dbReference type="InterPro" id="IPR013760">
    <property type="entry name" value="Topo_IIA-like_dom_sf"/>
</dbReference>
<comment type="similarity">
    <text evidence="2">Belongs to the type II topoisomerase GyrA/ParC subunit family.</text>
</comment>
<dbReference type="GO" id="GO:0005524">
    <property type="term" value="F:ATP binding"/>
    <property type="evidence" value="ECO:0007669"/>
    <property type="project" value="InterPro"/>
</dbReference>
<evidence type="ECO:0000313" key="11">
    <source>
        <dbReference type="Proteomes" id="UP000823617"/>
    </source>
</evidence>
<evidence type="ECO:0000256" key="2">
    <source>
        <dbReference type="ARBA" id="ARBA00008263"/>
    </source>
</evidence>
<dbReference type="Pfam" id="PF00521">
    <property type="entry name" value="DNA_topoisoIV"/>
    <property type="match status" value="1"/>
</dbReference>
<dbReference type="Proteomes" id="UP000823617">
    <property type="component" value="Unassembled WGS sequence"/>
</dbReference>
<dbReference type="GO" id="GO:0003677">
    <property type="term" value="F:DNA binding"/>
    <property type="evidence" value="ECO:0007669"/>
    <property type="project" value="UniProtKB-UniRule"/>
</dbReference>
<dbReference type="NCBIfam" id="NF009397">
    <property type="entry name" value="PRK12758.1"/>
    <property type="match status" value="1"/>
</dbReference>
<evidence type="ECO:0000256" key="3">
    <source>
        <dbReference type="ARBA" id="ARBA00023029"/>
    </source>
</evidence>
<dbReference type="GO" id="GO:0005737">
    <property type="term" value="C:cytoplasm"/>
    <property type="evidence" value="ECO:0007669"/>
    <property type="project" value="TreeGrafter"/>
</dbReference>
<dbReference type="Gene3D" id="1.10.268.10">
    <property type="entry name" value="Topoisomerase, domain 3"/>
    <property type="match status" value="1"/>
</dbReference>
<dbReference type="PROSITE" id="PS52040">
    <property type="entry name" value="TOPO_IIA"/>
    <property type="match status" value="1"/>
</dbReference>
<organism evidence="10 11">
    <name type="scientific">Candidatus Cryptobacteroides intestinigallinarum</name>
    <dbReference type="NCBI Taxonomy" id="2840767"/>
    <lineage>
        <taxon>Bacteria</taxon>
        <taxon>Pseudomonadati</taxon>
        <taxon>Bacteroidota</taxon>
        <taxon>Bacteroidia</taxon>
        <taxon>Bacteroidales</taxon>
        <taxon>Candidatus Cryptobacteroides</taxon>
    </lineage>
</organism>
<dbReference type="SMART" id="SM00434">
    <property type="entry name" value="TOP4c"/>
    <property type="match status" value="1"/>
</dbReference>
<dbReference type="InterPro" id="IPR013757">
    <property type="entry name" value="Topo_IIA_A_a_sf"/>
</dbReference>
<feature type="region of interest" description="Disordered" evidence="8">
    <location>
        <begin position="859"/>
        <end position="901"/>
    </location>
</feature>
<evidence type="ECO:0000259" key="9">
    <source>
        <dbReference type="PROSITE" id="PS52040"/>
    </source>
</evidence>
<keyword evidence="4 6" id="KW-0238">DNA-binding</keyword>
<gene>
    <name evidence="10" type="ORF">IAC08_05045</name>
</gene>
<dbReference type="Gene3D" id="3.90.199.10">
    <property type="entry name" value="Topoisomerase II, domain 5"/>
    <property type="match status" value="1"/>
</dbReference>
<dbReference type="PANTHER" id="PTHR43493:SF5">
    <property type="entry name" value="DNA GYRASE SUBUNIT A, CHLOROPLASTIC_MITOCHONDRIAL"/>
    <property type="match status" value="1"/>
</dbReference>
<evidence type="ECO:0000313" key="10">
    <source>
        <dbReference type="EMBL" id="MBO8455751.1"/>
    </source>
</evidence>
<comment type="caution">
    <text evidence="10">The sequence shown here is derived from an EMBL/GenBank/DDBJ whole genome shotgun (WGS) entry which is preliminary data.</text>
</comment>
<dbReference type="SUPFAM" id="SSF56719">
    <property type="entry name" value="Type II DNA topoisomerase"/>
    <property type="match status" value="1"/>
</dbReference>
<dbReference type="AlphaFoldDB" id="A0A9D9HL07"/>
<feature type="compositionally biased region" description="Acidic residues" evidence="8">
    <location>
        <begin position="1"/>
        <end position="27"/>
    </location>
</feature>
<dbReference type="Gene3D" id="3.30.1360.40">
    <property type="match status" value="1"/>
</dbReference>
<evidence type="ECO:0000256" key="8">
    <source>
        <dbReference type="SAM" id="MobiDB-lite"/>
    </source>
</evidence>
<dbReference type="GO" id="GO:0006265">
    <property type="term" value="P:DNA topological change"/>
    <property type="evidence" value="ECO:0007669"/>
    <property type="project" value="UniProtKB-UniRule"/>
</dbReference>
<reference evidence="10" key="1">
    <citation type="submission" date="2020-10" db="EMBL/GenBank/DDBJ databases">
        <authorList>
            <person name="Gilroy R."/>
        </authorList>
    </citation>
    <scope>NUCLEOTIDE SEQUENCE</scope>
    <source>
        <strain evidence="10">B1-3475</strain>
    </source>
</reference>